<dbReference type="EMBL" id="JABEZU010000003">
    <property type="protein sequence ID" value="NOV98116.1"/>
    <property type="molecule type" value="Genomic_DNA"/>
</dbReference>
<name>A0ABX2A8X7_9MICO</name>
<keyword evidence="4" id="KW-1185">Reference proteome</keyword>
<dbReference type="RefSeq" id="WP_171784334.1">
    <property type="nucleotide sequence ID" value="NZ_BAAAML010000005.1"/>
</dbReference>
<accession>A0ABX2A8X7</accession>
<reference evidence="3 4" key="1">
    <citation type="submission" date="2020-05" db="EMBL/GenBank/DDBJ databases">
        <title>Genomic Encyclopedia of Type Strains, Phase III (KMG-III): the genomes of soil and plant-associated and newly described type strains.</title>
        <authorList>
            <person name="Whitman W."/>
        </authorList>
    </citation>
    <scope>NUCLEOTIDE SEQUENCE [LARGE SCALE GENOMIC DNA]</scope>
    <source>
        <strain evidence="3 4">KCTC 19046</strain>
    </source>
</reference>
<evidence type="ECO:0000256" key="1">
    <source>
        <dbReference type="SAM" id="MobiDB-lite"/>
    </source>
</evidence>
<feature type="transmembrane region" description="Helical" evidence="2">
    <location>
        <begin position="77"/>
        <end position="95"/>
    </location>
</feature>
<gene>
    <name evidence="3" type="ORF">HDG69_002701</name>
</gene>
<organism evidence="3 4">
    <name type="scientific">Isoptericola halotolerans</name>
    <dbReference type="NCBI Taxonomy" id="300560"/>
    <lineage>
        <taxon>Bacteria</taxon>
        <taxon>Bacillati</taxon>
        <taxon>Actinomycetota</taxon>
        <taxon>Actinomycetes</taxon>
        <taxon>Micrococcales</taxon>
        <taxon>Promicromonosporaceae</taxon>
        <taxon>Isoptericola</taxon>
    </lineage>
</organism>
<comment type="caution">
    <text evidence="3">The sequence shown here is derived from an EMBL/GenBank/DDBJ whole genome shotgun (WGS) entry which is preliminary data.</text>
</comment>
<evidence type="ECO:0000313" key="3">
    <source>
        <dbReference type="EMBL" id="NOV98116.1"/>
    </source>
</evidence>
<feature type="transmembrane region" description="Helical" evidence="2">
    <location>
        <begin position="50"/>
        <end position="70"/>
    </location>
</feature>
<evidence type="ECO:0000256" key="2">
    <source>
        <dbReference type="SAM" id="Phobius"/>
    </source>
</evidence>
<dbReference type="Proteomes" id="UP000757540">
    <property type="component" value="Unassembled WGS sequence"/>
</dbReference>
<proteinExistence type="predicted"/>
<keyword evidence="2" id="KW-0472">Membrane</keyword>
<protein>
    <recommendedName>
        <fullName evidence="5">PH (Pleckstrin Homology) domain-containing protein</fullName>
    </recommendedName>
</protein>
<evidence type="ECO:0008006" key="5">
    <source>
        <dbReference type="Google" id="ProtNLM"/>
    </source>
</evidence>
<keyword evidence="2" id="KW-1133">Transmembrane helix</keyword>
<keyword evidence="2" id="KW-0812">Transmembrane</keyword>
<sequence length="273" mass="28947">MHLHHDENAASQAAAAPTGDRATRKVRAVAAQHRAALGNLRHVEAATPNAPAWATTAALVLLFSVGPLLGNASVAEALWLLPVWVAIAGLVLWFLGSEKLLVLDRGVVVGSFAPFLRPFVVPFSCVEATSVRAVVGSTRAIGALLADRGVSRSSRTVLWSRRAVTFVGPSTVAARRFAEAPLDAPTSQDVGADLWVFSARSARRQETVVRALAAALDDAHVADVEQVLAHALPARRLTATPAGADHLRLPERWRSAAARHTRTGPHATDGRPR</sequence>
<feature type="region of interest" description="Disordered" evidence="1">
    <location>
        <begin position="1"/>
        <end position="22"/>
    </location>
</feature>
<evidence type="ECO:0000313" key="4">
    <source>
        <dbReference type="Proteomes" id="UP000757540"/>
    </source>
</evidence>